<name>A0AAV5SIM9_9BILA</name>
<dbReference type="Proteomes" id="UP001432027">
    <property type="component" value="Unassembled WGS sequence"/>
</dbReference>
<evidence type="ECO:0000313" key="2">
    <source>
        <dbReference type="Proteomes" id="UP001432027"/>
    </source>
</evidence>
<gene>
    <name evidence="1" type="ORF">PENTCL1PPCAC_4662</name>
</gene>
<feature type="non-terminal residue" evidence="1">
    <location>
        <position position="1"/>
    </location>
</feature>
<dbReference type="EMBL" id="BTSX01000002">
    <property type="protein sequence ID" value="GMS82487.1"/>
    <property type="molecule type" value="Genomic_DNA"/>
</dbReference>
<reference evidence="1" key="1">
    <citation type="submission" date="2023-10" db="EMBL/GenBank/DDBJ databases">
        <title>Genome assembly of Pristionchus species.</title>
        <authorList>
            <person name="Yoshida K."/>
            <person name="Sommer R.J."/>
        </authorList>
    </citation>
    <scope>NUCLEOTIDE SEQUENCE</scope>
    <source>
        <strain evidence="1">RS0144</strain>
    </source>
</reference>
<dbReference type="AlphaFoldDB" id="A0AAV5SIM9"/>
<organism evidence="1 2">
    <name type="scientific">Pristionchus entomophagus</name>
    <dbReference type="NCBI Taxonomy" id="358040"/>
    <lineage>
        <taxon>Eukaryota</taxon>
        <taxon>Metazoa</taxon>
        <taxon>Ecdysozoa</taxon>
        <taxon>Nematoda</taxon>
        <taxon>Chromadorea</taxon>
        <taxon>Rhabditida</taxon>
        <taxon>Rhabditina</taxon>
        <taxon>Diplogasteromorpha</taxon>
        <taxon>Diplogasteroidea</taxon>
        <taxon>Neodiplogasteridae</taxon>
        <taxon>Pristionchus</taxon>
    </lineage>
</organism>
<accession>A0AAV5SIM9</accession>
<keyword evidence="2" id="KW-1185">Reference proteome</keyword>
<evidence type="ECO:0000313" key="1">
    <source>
        <dbReference type="EMBL" id="GMS82487.1"/>
    </source>
</evidence>
<proteinExistence type="predicted"/>
<feature type="non-terminal residue" evidence="1">
    <location>
        <position position="68"/>
    </location>
</feature>
<protein>
    <submittedName>
        <fullName evidence="1">Uncharacterized protein</fullName>
    </submittedName>
</protein>
<sequence length="68" mass="7944">QMFIKTKTRPCSFKTTGRLCEEANRFIAFIEMNDEDYDGSTIYLFNPITNEWTNKYTPTTPSNYCSVV</sequence>
<comment type="caution">
    <text evidence="1">The sequence shown here is derived from an EMBL/GenBank/DDBJ whole genome shotgun (WGS) entry which is preliminary data.</text>
</comment>